<dbReference type="Proteomes" id="UP000637383">
    <property type="component" value="Unassembled WGS sequence"/>
</dbReference>
<organism evidence="2 3">
    <name type="scientific">Nostoc paludosum FACHB-159</name>
    <dbReference type="NCBI Taxonomy" id="2692908"/>
    <lineage>
        <taxon>Bacteria</taxon>
        <taxon>Bacillati</taxon>
        <taxon>Cyanobacteriota</taxon>
        <taxon>Cyanophyceae</taxon>
        <taxon>Nostocales</taxon>
        <taxon>Nostocaceae</taxon>
        <taxon>Nostoc</taxon>
    </lineage>
</organism>
<proteinExistence type="predicted"/>
<keyword evidence="1" id="KW-0175">Coiled coil</keyword>
<keyword evidence="3" id="KW-1185">Reference proteome</keyword>
<evidence type="ECO:0000313" key="3">
    <source>
        <dbReference type="Proteomes" id="UP000637383"/>
    </source>
</evidence>
<accession>A0ABR8KMP0</accession>
<name>A0ABR8KMP0_9NOSO</name>
<feature type="coiled-coil region" evidence="1">
    <location>
        <begin position="49"/>
        <end position="83"/>
    </location>
</feature>
<dbReference type="RefSeq" id="WP_190959711.1">
    <property type="nucleotide sequence ID" value="NZ_JACJTU010000074.1"/>
</dbReference>
<gene>
    <name evidence="2" type="ORF">H6H03_36015</name>
</gene>
<reference evidence="2 3" key="1">
    <citation type="journal article" date="2020" name="ISME J.">
        <title>Comparative genomics reveals insights into cyanobacterial evolution and habitat adaptation.</title>
        <authorList>
            <person name="Chen M.Y."/>
            <person name="Teng W.K."/>
            <person name="Zhao L."/>
            <person name="Hu C.X."/>
            <person name="Zhou Y.K."/>
            <person name="Han B.P."/>
            <person name="Song L.R."/>
            <person name="Shu W.S."/>
        </authorList>
    </citation>
    <scope>NUCLEOTIDE SEQUENCE [LARGE SCALE GENOMIC DNA]</scope>
    <source>
        <strain evidence="2 3">FACHB-159</strain>
    </source>
</reference>
<sequence length="173" mass="19940">MSNTGRTKKLASFNCDQKMWEQFIARCQSKGTTATATLTQFIELYLDDLDNLDSIAGNENKRLDSLEQKVEEITAQMARLTEAIIKIQDYLNKQPRRQNKSYNNNSYLNRQTPRIQPITEENLAARLNVSVETIREQRVNLPPPLFVAWCKGKDKSGIGWEFNENTLLYHPVS</sequence>
<comment type="caution">
    <text evidence="2">The sequence shown here is derived from an EMBL/GenBank/DDBJ whole genome shotgun (WGS) entry which is preliminary data.</text>
</comment>
<dbReference type="EMBL" id="JACJTU010000074">
    <property type="protein sequence ID" value="MBD2739207.1"/>
    <property type="molecule type" value="Genomic_DNA"/>
</dbReference>
<protein>
    <submittedName>
        <fullName evidence="2">Uncharacterized protein</fullName>
    </submittedName>
</protein>
<evidence type="ECO:0000256" key="1">
    <source>
        <dbReference type="SAM" id="Coils"/>
    </source>
</evidence>
<evidence type="ECO:0000313" key="2">
    <source>
        <dbReference type="EMBL" id="MBD2739207.1"/>
    </source>
</evidence>